<evidence type="ECO:0000256" key="1">
    <source>
        <dbReference type="SAM" id="MobiDB-lite"/>
    </source>
</evidence>
<dbReference type="AlphaFoldDB" id="A0A150L5N4"/>
<comment type="caution">
    <text evidence="2">The sequence shown here is derived from an EMBL/GenBank/DDBJ whole genome shotgun (WGS) entry which is preliminary data.</text>
</comment>
<dbReference type="EMBL" id="LQYT01000147">
    <property type="protein sequence ID" value="KYD07618.1"/>
    <property type="molecule type" value="Genomic_DNA"/>
</dbReference>
<name>A0A150L5N4_9BACI</name>
<gene>
    <name evidence="2" type="ORF">B4135_4299</name>
</gene>
<dbReference type="Proteomes" id="UP000075683">
    <property type="component" value="Unassembled WGS sequence"/>
</dbReference>
<organism evidence="2 3">
    <name type="scientific">Caldibacillus debilis</name>
    <dbReference type="NCBI Taxonomy" id="301148"/>
    <lineage>
        <taxon>Bacteria</taxon>
        <taxon>Bacillati</taxon>
        <taxon>Bacillota</taxon>
        <taxon>Bacilli</taxon>
        <taxon>Bacillales</taxon>
        <taxon>Bacillaceae</taxon>
        <taxon>Caldibacillus</taxon>
    </lineage>
</organism>
<feature type="region of interest" description="Disordered" evidence="1">
    <location>
        <begin position="1"/>
        <end position="24"/>
    </location>
</feature>
<accession>A0A150L5N4</accession>
<protein>
    <submittedName>
        <fullName evidence="2">Uncharacterized protein</fullName>
    </submittedName>
</protein>
<dbReference type="STRING" id="301148.B4135_4299"/>
<evidence type="ECO:0000313" key="2">
    <source>
        <dbReference type="EMBL" id="KYD07618.1"/>
    </source>
</evidence>
<sequence length="61" mass="6674">MISHISPLPGMKDGEGPLPLSGLLPSKPDAFQSWICRQDFHPKAAGPASLLARRLFCFNVR</sequence>
<proteinExistence type="predicted"/>
<reference evidence="2 3" key="1">
    <citation type="submission" date="2016-01" db="EMBL/GenBank/DDBJ databases">
        <title>Draft Genome Sequences of Seven Thermophilic Sporeformers Isolated from Foods.</title>
        <authorList>
            <person name="Berendsen E.M."/>
            <person name="Wells-Bennik M.H."/>
            <person name="Krawcyk A.O."/>
            <person name="De Jong A."/>
            <person name="Holsappel S."/>
            <person name="Eijlander R.T."/>
            <person name="Kuipers O.P."/>
        </authorList>
    </citation>
    <scope>NUCLEOTIDE SEQUENCE [LARGE SCALE GENOMIC DNA]</scope>
    <source>
        <strain evidence="2 3">B4135</strain>
    </source>
</reference>
<evidence type="ECO:0000313" key="3">
    <source>
        <dbReference type="Proteomes" id="UP000075683"/>
    </source>
</evidence>